<dbReference type="PANTHER" id="PTHR42698:SF1">
    <property type="entry name" value="GTPASE ERA, MITOCHONDRIAL"/>
    <property type="match status" value="1"/>
</dbReference>
<dbReference type="SUPFAM" id="SSF52540">
    <property type="entry name" value="P-loop containing nucleoside triphosphate hydrolases"/>
    <property type="match status" value="1"/>
</dbReference>
<dbReference type="AlphaFoldDB" id="A0AB38XLE9"/>
<name>A0AB38XLE9_9ACTO</name>
<feature type="domain" description="Dynamin N-terminal" evidence="1">
    <location>
        <begin position="58"/>
        <end position="208"/>
    </location>
</feature>
<dbReference type="PANTHER" id="PTHR42698">
    <property type="entry name" value="GTPASE ERA"/>
    <property type="match status" value="1"/>
</dbReference>
<evidence type="ECO:0000313" key="3">
    <source>
        <dbReference type="Proteomes" id="UP001211044"/>
    </source>
</evidence>
<dbReference type="InterPro" id="IPR045063">
    <property type="entry name" value="Dynamin_N"/>
</dbReference>
<evidence type="ECO:0000313" key="2">
    <source>
        <dbReference type="EMBL" id="WCE45168.1"/>
    </source>
</evidence>
<proteinExistence type="predicted"/>
<evidence type="ECO:0000259" key="1">
    <source>
        <dbReference type="Pfam" id="PF00350"/>
    </source>
</evidence>
<sequence length="560" mass="61033">MSPEADLLQLRDALSALRFEMDLATQWRPARDGLVHRLDDHIIPRTRNLDAPLLGVIGGSTGAGKSTIINALVGREVSASSVIRPTTRRPLLLHAKTDGRWFADQRILPSLARVRVEADAAPTPAEVKEAWTSIEIRECDSLQEGLALLDAPDIDSVVDDNRRLANQLLSAADLWVFVTTAARYADAKAWEVLDEAARRDIAVAVVLNRLPAAQGAQIEADLRSHLAESSLGEAPVFQIPELALEQGKLPAQYVAELKTWLNTLASDAASRSAIAKRTLKGAIGELLERTQMVIGGAKDQDDAREHAISDIETARVDALDGIEDATADGTLLRGEVLARWQDIVGTSDFFRSLENQISHWRDRLWNALRGKPAPVEPVEEALEDGLASIVVDKAEQAREQVALRWSKRAETRNLGAQLSPLDEQVLVEKGAYLVRQWQRSLLTRLREQSDSKKTTARILSIGVNVLGVALMLVIFASTGGLTGAELGVAGGTAVVAQRLLEAVFGDQAVRTMAREAREDLLSRVAELLDFVLADAYDAIPEAEPIEPLRQAANQVAQGWK</sequence>
<dbReference type="Gene3D" id="3.40.50.300">
    <property type="entry name" value="P-loop containing nucleotide triphosphate hydrolases"/>
    <property type="match status" value="1"/>
</dbReference>
<dbReference type="InterPro" id="IPR027417">
    <property type="entry name" value="P-loop_NTPase"/>
</dbReference>
<dbReference type="GO" id="GO:0019843">
    <property type="term" value="F:rRNA binding"/>
    <property type="evidence" value="ECO:0007669"/>
    <property type="project" value="TreeGrafter"/>
</dbReference>
<reference evidence="2" key="1">
    <citation type="submission" date="2023-01" db="EMBL/GenBank/DDBJ databases">
        <title>Comparative Genomic Analysis of the Clinically-Derived Winkia Strain NY0527 Provides Evidence into the Taxonomic Reassignment of Winkia neuii and Characterizes Their Virulence Traits.</title>
        <authorList>
            <person name="Cai X."/>
            <person name="Peng Y."/>
            <person name="Li M."/>
            <person name="Qiu Y."/>
            <person name="Wang Y."/>
            <person name="Xu L."/>
            <person name="Hou Q."/>
        </authorList>
    </citation>
    <scope>NUCLEOTIDE SEQUENCE</scope>
    <source>
        <strain evidence="2">NY0527</strain>
    </source>
</reference>
<dbReference type="RefSeq" id="WP_004805173.1">
    <property type="nucleotide sequence ID" value="NZ_CP116394.1"/>
</dbReference>
<dbReference type="GO" id="GO:0000028">
    <property type="term" value="P:ribosomal small subunit assembly"/>
    <property type="evidence" value="ECO:0007669"/>
    <property type="project" value="TreeGrafter"/>
</dbReference>
<dbReference type="Proteomes" id="UP001211044">
    <property type="component" value="Chromosome"/>
</dbReference>
<dbReference type="KEGG" id="wne:PIG85_05680"/>
<dbReference type="EMBL" id="CP116394">
    <property type="protein sequence ID" value="WCE45168.1"/>
    <property type="molecule type" value="Genomic_DNA"/>
</dbReference>
<dbReference type="GO" id="GO:0043024">
    <property type="term" value="F:ribosomal small subunit binding"/>
    <property type="evidence" value="ECO:0007669"/>
    <property type="project" value="TreeGrafter"/>
</dbReference>
<organism evidence="2 3">
    <name type="scientific">Winkia neuii subsp. anitrata</name>
    <dbReference type="NCBI Taxonomy" id="29318"/>
    <lineage>
        <taxon>Bacteria</taxon>
        <taxon>Bacillati</taxon>
        <taxon>Actinomycetota</taxon>
        <taxon>Actinomycetes</taxon>
        <taxon>Actinomycetales</taxon>
        <taxon>Actinomycetaceae</taxon>
        <taxon>Winkia</taxon>
    </lineage>
</organism>
<protein>
    <submittedName>
        <fullName evidence="2">Dynamin family protein</fullName>
    </submittedName>
</protein>
<dbReference type="InterPro" id="IPR005662">
    <property type="entry name" value="GTPase_Era-like"/>
</dbReference>
<dbReference type="Pfam" id="PF00350">
    <property type="entry name" value="Dynamin_N"/>
    <property type="match status" value="1"/>
</dbReference>
<dbReference type="GO" id="GO:0005829">
    <property type="term" value="C:cytosol"/>
    <property type="evidence" value="ECO:0007669"/>
    <property type="project" value="TreeGrafter"/>
</dbReference>
<accession>A0AB38XLE9</accession>
<gene>
    <name evidence="2" type="ORF">PIG85_05680</name>
</gene>
<dbReference type="GO" id="GO:0005525">
    <property type="term" value="F:GTP binding"/>
    <property type="evidence" value="ECO:0007669"/>
    <property type="project" value="InterPro"/>
</dbReference>